<evidence type="ECO:0000313" key="2">
    <source>
        <dbReference type="EMBL" id="SFE47185.1"/>
    </source>
</evidence>
<gene>
    <name evidence="2" type="ORF">SAMN05216283_101218</name>
</gene>
<dbReference type="AlphaFoldDB" id="A0A1I2AT59"/>
<dbReference type="Pfam" id="PF21544">
    <property type="entry name" value="PorZ_N_b_propeller"/>
    <property type="match status" value="1"/>
</dbReference>
<dbReference type="EMBL" id="FONW01000001">
    <property type="protein sequence ID" value="SFE47185.1"/>
    <property type="molecule type" value="Genomic_DNA"/>
</dbReference>
<protein>
    <submittedName>
        <fullName evidence="2">Por secretion system C-terminal sorting domain-containing protein</fullName>
    </submittedName>
</protein>
<sequence length="792" mass="87483">MELPRWADHEKINKTKRMKQFYLLLCLVCLSFGVQAQIGVGEWRDHLSYTSALQTIEANNKVYCITTGGLFTYDLADNSLQKFNQINGLSDVRPVQMAYGEAAEVVVLAYENSNLDLIFEQEVFNISAIKRKQIQGDKKIYSVLVVGQTAYLSCGFGIVAVNLEKREIKDTYYIGENGTSLRVMDMTFDGNYLYAATENGIYRADQDSPNLQDFEAWVHVDAVPNSNQTFASLEFFNGAVIACYSDESSGQQELYQQNGNVWERIFPGLDKIQEVRACHDRLLVAMNGKLHVYDASGALETEVNGYTTAGETIHNPDFSDAACSADGTLWLADAKTGLVRKQGGNFDKLIPVGPSDNRVFSMLAHDDDLWVTSGGRTDIWNNVFNTPEAKLFRNGEWSSFSRTNISELNDLHDIVNVVVDPTDPNHVFLGSWGGGVVELREGAFEERFNQFNSSLQSALPDDNSPNFVRIGGMAFDSENNLWVTNSLVGRPLSVYTAAGSWESFTLEDVEGVDVGEIVITPNDDQWIILPRGRDLYVRKGDGSDGKHLKLISYFNNGEQEDFNRMNDVYSIALDQEGAIWVGTSEGVAVYFNPEDVWDGASFYATQPGLDLNDGVYHPLLETETVTAIAVDGGNRKWLGTKSSGVFLVSEDGQNELKNFNVSNSPLLSNSIQSIAVNDKTGEVFFGTPEGIISYRGEATQGGQEYADVYAFPNPVRETYEGDIVITGLIADTDVKITDISGNLVHETTSLGGQAVWDGKNLNGKRVSTGVYLVLGNDKSGEKTFSTKILFIH</sequence>
<dbReference type="Proteomes" id="UP000198964">
    <property type="component" value="Unassembled WGS sequence"/>
</dbReference>
<dbReference type="InterPro" id="IPR048954">
    <property type="entry name" value="PorZ_N"/>
</dbReference>
<dbReference type="SUPFAM" id="SSF63829">
    <property type="entry name" value="Calcium-dependent phosphotriesterase"/>
    <property type="match status" value="1"/>
</dbReference>
<dbReference type="SUPFAM" id="SSF50998">
    <property type="entry name" value="Quinoprotein alcohol dehydrogenase-like"/>
    <property type="match status" value="2"/>
</dbReference>
<keyword evidence="3" id="KW-1185">Reference proteome</keyword>
<dbReference type="Gene3D" id="2.130.10.10">
    <property type="entry name" value="YVTN repeat-like/Quinoprotein amine dehydrogenase"/>
    <property type="match status" value="3"/>
</dbReference>
<dbReference type="STRING" id="655355.SAMN05216283_101218"/>
<name>A0A1I2AT59_9BACT</name>
<dbReference type="InterPro" id="IPR026444">
    <property type="entry name" value="Secre_tail"/>
</dbReference>
<reference evidence="2 3" key="1">
    <citation type="submission" date="2016-10" db="EMBL/GenBank/DDBJ databases">
        <authorList>
            <person name="de Groot N.N."/>
        </authorList>
    </citation>
    <scope>NUCLEOTIDE SEQUENCE [LARGE SCALE GENOMIC DNA]</scope>
    <source>
        <strain evidence="2 3">CGMCC 1.9156</strain>
    </source>
</reference>
<dbReference type="Pfam" id="PF07494">
    <property type="entry name" value="Reg_prop"/>
    <property type="match status" value="1"/>
</dbReference>
<dbReference type="NCBIfam" id="TIGR04183">
    <property type="entry name" value="Por_Secre_tail"/>
    <property type="match status" value="1"/>
</dbReference>
<organism evidence="2 3">
    <name type="scientific">Sunxiuqinia elliptica</name>
    <dbReference type="NCBI Taxonomy" id="655355"/>
    <lineage>
        <taxon>Bacteria</taxon>
        <taxon>Pseudomonadati</taxon>
        <taxon>Bacteroidota</taxon>
        <taxon>Bacteroidia</taxon>
        <taxon>Marinilabiliales</taxon>
        <taxon>Prolixibacteraceae</taxon>
        <taxon>Sunxiuqinia</taxon>
    </lineage>
</organism>
<evidence type="ECO:0000313" key="3">
    <source>
        <dbReference type="Proteomes" id="UP000198964"/>
    </source>
</evidence>
<dbReference type="Gene3D" id="2.60.40.4070">
    <property type="match status" value="1"/>
</dbReference>
<accession>A0A1I2AT59</accession>
<feature type="domain" description="PorZ N-terminal beta-propeller" evidence="1">
    <location>
        <begin position="62"/>
        <end position="217"/>
    </location>
</feature>
<dbReference type="InterPro" id="IPR011110">
    <property type="entry name" value="Reg_prop"/>
</dbReference>
<proteinExistence type="predicted"/>
<dbReference type="InterPro" id="IPR015943">
    <property type="entry name" value="WD40/YVTN_repeat-like_dom_sf"/>
</dbReference>
<evidence type="ECO:0000259" key="1">
    <source>
        <dbReference type="Pfam" id="PF21544"/>
    </source>
</evidence>
<dbReference type="InterPro" id="IPR011047">
    <property type="entry name" value="Quinoprotein_ADH-like_sf"/>
</dbReference>